<evidence type="ECO:0000259" key="1">
    <source>
        <dbReference type="Pfam" id="PF13837"/>
    </source>
</evidence>
<dbReference type="AlphaFoldDB" id="A0A087SUR4"/>
<feature type="domain" description="Myb/SANT-like DNA-binding" evidence="1">
    <location>
        <begin position="11"/>
        <end position="99"/>
    </location>
</feature>
<dbReference type="Gene3D" id="1.10.10.60">
    <property type="entry name" value="Homeodomain-like"/>
    <property type="match status" value="1"/>
</dbReference>
<organism evidence="2 3">
    <name type="scientific">Stegodyphus mimosarum</name>
    <name type="common">African social velvet spider</name>
    <dbReference type="NCBI Taxonomy" id="407821"/>
    <lineage>
        <taxon>Eukaryota</taxon>
        <taxon>Metazoa</taxon>
        <taxon>Ecdysozoa</taxon>
        <taxon>Arthropoda</taxon>
        <taxon>Chelicerata</taxon>
        <taxon>Arachnida</taxon>
        <taxon>Araneae</taxon>
        <taxon>Araneomorphae</taxon>
        <taxon>Entelegynae</taxon>
        <taxon>Eresoidea</taxon>
        <taxon>Eresidae</taxon>
        <taxon>Stegodyphus</taxon>
    </lineage>
</organism>
<dbReference type="Pfam" id="PF13837">
    <property type="entry name" value="Myb_DNA-bind_4"/>
    <property type="match status" value="1"/>
</dbReference>
<evidence type="ECO:0000313" key="3">
    <source>
        <dbReference type="Proteomes" id="UP000054359"/>
    </source>
</evidence>
<keyword evidence="3" id="KW-1185">Reference proteome</keyword>
<evidence type="ECO:0000313" key="2">
    <source>
        <dbReference type="EMBL" id="KFM56603.1"/>
    </source>
</evidence>
<accession>A0A087SUR4</accession>
<name>A0A087SUR4_STEMI</name>
<dbReference type="OMA" id="GLIWPYF"/>
<sequence length="204" mass="23773">MEEFSGTENFRWSDELVSKLIKLRYERREEFRAAGKSSTTRGVWAKVVQDLGMEDKVSASQARKKWHNLVHRFREIENKTAGGSTEDHTWPHYNQMQAIMKELTVYENPSILATGNDNEPVKIQFADSYANDSLSNDEEILDSRPTKQDRQEHLDERFINAIEEGNQQLKAMQKTLERQGETFLQLMSRIVDIMENQSNDDMPM</sequence>
<dbReference type="OrthoDB" id="8902093at2759"/>
<proteinExistence type="predicted"/>
<dbReference type="Proteomes" id="UP000054359">
    <property type="component" value="Unassembled WGS sequence"/>
</dbReference>
<protein>
    <recommendedName>
        <fullName evidence="1">Myb/SANT-like DNA-binding domain-containing protein</fullName>
    </recommendedName>
</protein>
<reference evidence="2 3" key="1">
    <citation type="submission" date="2013-11" db="EMBL/GenBank/DDBJ databases">
        <title>Genome sequencing of Stegodyphus mimosarum.</title>
        <authorList>
            <person name="Bechsgaard J."/>
        </authorList>
    </citation>
    <scope>NUCLEOTIDE SEQUENCE [LARGE SCALE GENOMIC DNA]</scope>
</reference>
<dbReference type="STRING" id="407821.A0A087SUR4"/>
<dbReference type="EMBL" id="KK112046">
    <property type="protein sequence ID" value="KFM56603.1"/>
    <property type="molecule type" value="Genomic_DNA"/>
</dbReference>
<dbReference type="InterPro" id="IPR044822">
    <property type="entry name" value="Myb_DNA-bind_4"/>
</dbReference>
<feature type="non-terminal residue" evidence="2">
    <location>
        <position position="204"/>
    </location>
</feature>
<gene>
    <name evidence="2" type="ORF">X975_01687</name>
</gene>